<gene>
    <name evidence="1" type="ORF">MKW98_021488</name>
</gene>
<protein>
    <submittedName>
        <fullName evidence="1">Uncharacterized protein</fullName>
    </submittedName>
</protein>
<organism evidence="1 2">
    <name type="scientific">Papaver atlanticum</name>
    <dbReference type="NCBI Taxonomy" id="357466"/>
    <lineage>
        <taxon>Eukaryota</taxon>
        <taxon>Viridiplantae</taxon>
        <taxon>Streptophyta</taxon>
        <taxon>Embryophyta</taxon>
        <taxon>Tracheophyta</taxon>
        <taxon>Spermatophyta</taxon>
        <taxon>Magnoliopsida</taxon>
        <taxon>Ranunculales</taxon>
        <taxon>Papaveraceae</taxon>
        <taxon>Papaveroideae</taxon>
        <taxon>Papaver</taxon>
    </lineage>
</organism>
<name>A0AAD4SS02_9MAGN</name>
<evidence type="ECO:0000313" key="2">
    <source>
        <dbReference type="Proteomes" id="UP001202328"/>
    </source>
</evidence>
<accession>A0AAD4SS02</accession>
<dbReference type="Proteomes" id="UP001202328">
    <property type="component" value="Unassembled WGS sequence"/>
</dbReference>
<reference evidence="1" key="1">
    <citation type="submission" date="2022-04" db="EMBL/GenBank/DDBJ databases">
        <title>A functionally conserved STORR gene fusion in Papaver species that diverged 16.8 million years ago.</title>
        <authorList>
            <person name="Catania T."/>
        </authorList>
    </citation>
    <scope>NUCLEOTIDE SEQUENCE</scope>
    <source>
        <strain evidence="1">S-188037</strain>
    </source>
</reference>
<sequence length="82" mass="9617">MFKGFYLIAFSGVTCCKCRIDLLWILKKNHVRKVIKSEQRTSFGNRLTPKIVPRSTLFWFYVPKNLSADFVHDRMCVQALCT</sequence>
<dbReference type="AlphaFoldDB" id="A0AAD4SS02"/>
<proteinExistence type="predicted"/>
<keyword evidence="2" id="KW-1185">Reference proteome</keyword>
<comment type="caution">
    <text evidence="1">The sequence shown here is derived from an EMBL/GenBank/DDBJ whole genome shotgun (WGS) entry which is preliminary data.</text>
</comment>
<dbReference type="EMBL" id="JAJJMB010008983">
    <property type="protein sequence ID" value="KAI3917726.1"/>
    <property type="molecule type" value="Genomic_DNA"/>
</dbReference>
<evidence type="ECO:0000313" key="1">
    <source>
        <dbReference type="EMBL" id="KAI3917726.1"/>
    </source>
</evidence>